<evidence type="ECO:0000313" key="1">
    <source>
        <dbReference type="EMBL" id="ODH40106.1"/>
    </source>
</evidence>
<dbReference type="OrthoDB" id="428577at2759"/>
<proteinExistence type="predicted"/>
<dbReference type="EMBL" id="LZYO01000044">
    <property type="protein sequence ID" value="ODH40106.1"/>
    <property type="molecule type" value="Genomic_DNA"/>
</dbReference>
<evidence type="ECO:0000313" key="2">
    <source>
        <dbReference type="Proteomes" id="UP000242814"/>
    </source>
</evidence>
<comment type="caution">
    <text evidence="1">The sequence shown here is derived from an EMBL/GenBank/DDBJ whole genome shotgun (WGS) entry which is preliminary data.</text>
</comment>
<organism evidence="1 2">
    <name type="scientific">Paracoccidioides brasiliensis</name>
    <dbReference type="NCBI Taxonomy" id="121759"/>
    <lineage>
        <taxon>Eukaryota</taxon>
        <taxon>Fungi</taxon>
        <taxon>Dikarya</taxon>
        <taxon>Ascomycota</taxon>
        <taxon>Pezizomycotina</taxon>
        <taxon>Eurotiomycetes</taxon>
        <taxon>Eurotiomycetidae</taxon>
        <taxon>Onygenales</taxon>
        <taxon>Ajellomycetaceae</taxon>
        <taxon>Paracoccidioides</taxon>
    </lineage>
</organism>
<protein>
    <submittedName>
        <fullName evidence="1">Uncharacterized protein</fullName>
    </submittedName>
</protein>
<sequence length="77" mass="8734">MCSSKLPGDKPSVKGQFEDMQSLSEISTKGKGPAISYLERWEEDAVIQLNPTGSRREFRGVWELEKEIEAFHTATFQ</sequence>
<reference evidence="1 2" key="1">
    <citation type="submission" date="2016-06" db="EMBL/GenBank/DDBJ databases">
        <authorList>
            <person name="Kjaerup R.B."/>
            <person name="Dalgaard T.S."/>
            <person name="Juul-Madsen H.R."/>
        </authorList>
    </citation>
    <scope>NUCLEOTIDE SEQUENCE [LARGE SCALE GENOMIC DNA]</scope>
    <source>
        <strain evidence="1 2">Pb300</strain>
    </source>
</reference>
<dbReference type="Proteomes" id="UP000242814">
    <property type="component" value="Unassembled WGS sequence"/>
</dbReference>
<dbReference type="VEuPathDB" id="FungiDB:PABG_04481"/>
<accession>A0A1D2JKV4</accession>
<name>A0A1D2JKV4_PARBR</name>
<dbReference type="AlphaFoldDB" id="A0A1D2JKV4"/>
<gene>
    <name evidence="1" type="ORF">ACO22_01687</name>
</gene>